<dbReference type="OrthoDB" id="5507125at2"/>
<name>A0A4V5PS41_9BACT</name>
<evidence type="ECO:0000313" key="2">
    <source>
        <dbReference type="EMBL" id="TKD06228.1"/>
    </source>
</evidence>
<proteinExistence type="predicted"/>
<keyword evidence="3" id="KW-1185">Reference proteome</keyword>
<dbReference type="RefSeq" id="WP_136930656.1">
    <property type="nucleotide sequence ID" value="NZ_SSMQ01000020.1"/>
</dbReference>
<dbReference type="EMBL" id="SSMQ01000020">
    <property type="protein sequence ID" value="TKD06228.1"/>
    <property type="molecule type" value="Genomic_DNA"/>
</dbReference>
<sequence length="291" mass="32153">MSVRVLSYRIALFTLLRELQYTLAQALQEPLAAPHLPIFQALREEWKIILLEEIALLDLLSLAQAAVDRADGGLDTFAGRVSRTVDDHTHGNTRKQLRTALFKNKPLGKFRRPVLGGQLAAMADWSDTLMKCGVPALISFAPEADTLIAAGRNAEELRKKAQGKNRDFRDIGMRKQFIDKVNAARKESHGGLAKLPFQDTTLPPDFADSFFYSDPPREEEETIDEVKTSIAELLAQLEERQALLKKLEEEAEAEAKAAAEQAAQAQAAEDLEAQARALLAQAAALKAKIKN</sequence>
<organism evidence="2 3">
    <name type="scientific">Polyangium fumosum</name>
    <dbReference type="NCBI Taxonomy" id="889272"/>
    <lineage>
        <taxon>Bacteria</taxon>
        <taxon>Pseudomonadati</taxon>
        <taxon>Myxococcota</taxon>
        <taxon>Polyangia</taxon>
        <taxon>Polyangiales</taxon>
        <taxon>Polyangiaceae</taxon>
        <taxon>Polyangium</taxon>
    </lineage>
</organism>
<dbReference type="Proteomes" id="UP000309215">
    <property type="component" value="Unassembled WGS sequence"/>
</dbReference>
<accession>A0A4V5PS41</accession>
<feature type="coiled-coil region" evidence="1">
    <location>
        <begin position="223"/>
        <end position="288"/>
    </location>
</feature>
<keyword evidence="1" id="KW-0175">Coiled coil</keyword>
<gene>
    <name evidence="2" type="ORF">E8A74_20075</name>
</gene>
<protein>
    <submittedName>
        <fullName evidence="2">Uncharacterized protein</fullName>
    </submittedName>
</protein>
<reference evidence="2 3" key="1">
    <citation type="submission" date="2019-04" db="EMBL/GenBank/DDBJ databases">
        <authorList>
            <person name="Li Y."/>
            <person name="Wang J."/>
        </authorList>
    </citation>
    <scope>NUCLEOTIDE SEQUENCE [LARGE SCALE GENOMIC DNA]</scope>
    <source>
        <strain evidence="2 3">DSM 14668</strain>
    </source>
</reference>
<evidence type="ECO:0000313" key="3">
    <source>
        <dbReference type="Proteomes" id="UP000309215"/>
    </source>
</evidence>
<comment type="caution">
    <text evidence="2">The sequence shown here is derived from an EMBL/GenBank/DDBJ whole genome shotgun (WGS) entry which is preliminary data.</text>
</comment>
<dbReference type="AlphaFoldDB" id="A0A4V5PS41"/>
<evidence type="ECO:0000256" key="1">
    <source>
        <dbReference type="SAM" id="Coils"/>
    </source>
</evidence>